<protein>
    <recommendedName>
        <fullName evidence="3">Vint domain-containing protein</fullName>
    </recommendedName>
</protein>
<dbReference type="AlphaFoldDB" id="A0A6C0AJX7"/>
<name>A0A6C0AJX7_9ZZZZ</name>
<reference evidence="2" key="1">
    <citation type="journal article" date="2020" name="Nature">
        <title>Giant virus diversity and host interactions through global metagenomics.</title>
        <authorList>
            <person name="Schulz F."/>
            <person name="Roux S."/>
            <person name="Paez-Espino D."/>
            <person name="Jungbluth S."/>
            <person name="Walsh D.A."/>
            <person name="Denef V.J."/>
            <person name="McMahon K.D."/>
            <person name="Konstantinidis K.T."/>
            <person name="Eloe-Fadrosh E.A."/>
            <person name="Kyrpides N.C."/>
            <person name="Woyke T."/>
        </authorList>
    </citation>
    <scope>NUCLEOTIDE SEQUENCE</scope>
    <source>
        <strain evidence="2">GVMAG-S-1039698-54</strain>
    </source>
</reference>
<evidence type="ECO:0000313" key="2">
    <source>
        <dbReference type="EMBL" id="QHS80137.1"/>
    </source>
</evidence>
<keyword evidence="1" id="KW-0472">Membrane</keyword>
<feature type="transmembrane region" description="Helical" evidence="1">
    <location>
        <begin position="174"/>
        <end position="195"/>
    </location>
</feature>
<keyword evidence="1" id="KW-1133">Transmembrane helix</keyword>
<keyword evidence="1" id="KW-0812">Transmembrane</keyword>
<proteinExistence type="predicted"/>
<evidence type="ECO:0000256" key="1">
    <source>
        <dbReference type="SAM" id="Phobius"/>
    </source>
</evidence>
<evidence type="ECO:0008006" key="3">
    <source>
        <dbReference type="Google" id="ProtNLM"/>
    </source>
</evidence>
<accession>A0A6C0AJX7</accession>
<feature type="transmembrane region" description="Helical" evidence="1">
    <location>
        <begin position="201"/>
        <end position="227"/>
    </location>
</feature>
<sequence length="540" mass="62057">MDNINIRNELFYEKMKKIYNKTSYWDLYGISVLWMLLIKVIFIVIFVYFYFKTRLQPIRDDWINMRCHPAVIPFAGFINSPKGQNIFNYTAMNFTFCVSNILGSIVEYFFTPIYKSLNIVLNSFDSIKATLDGMRVMMRWLIDQVILILDYILKMIMKLVHPIYMVLMKFQDSLNRSVGILSIIINVIIAGLYSLTSILSIVMAICIAVLVTLSILALVFFVIWAVFPLNPIPLAIGLSWTTVMTSLVVIVAIATAFIGQVLAVTTAAIPPVPVPGPPKCFDENTLFETQKGILPIKKLNIGDILKNGSVIEGILKLSSADQNMYNLDGIIVSGTHKIMYKKKMIDVSEHPQAVFVENYTKPIIYCLNTSNKRIYLKDYEFFDWDEIEEIDLYKLKEYSLINEHKYELIHKYLDGGFHGNTSIELLDGQSVKIKNIKVNDVLRFGEIVRGVVIIDGEKITHLKSYRINNNTYVCGPNINIDDNDLGKFSTYNLQGIHHKKQKYLYHLITDKNSFIINGVRFLDYNSCIEEILDNDILKYY</sequence>
<feature type="transmembrane region" description="Helical" evidence="1">
    <location>
        <begin position="234"/>
        <end position="258"/>
    </location>
</feature>
<organism evidence="2">
    <name type="scientific">viral metagenome</name>
    <dbReference type="NCBI Taxonomy" id="1070528"/>
    <lineage>
        <taxon>unclassified sequences</taxon>
        <taxon>metagenomes</taxon>
        <taxon>organismal metagenomes</taxon>
    </lineage>
</organism>
<dbReference type="EMBL" id="MN740675">
    <property type="protein sequence ID" value="QHS80137.1"/>
    <property type="molecule type" value="Genomic_DNA"/>
</dbReference>
<feature type="transmembrane region" description="Helical" evidence="1">
    <location>
        <begin position="27"/>
        <end position="51"/>
    </location>
</feature>